<proteinExistence type="predicted"/>
<organism evidence="1 2">
    <name type="scientific">Selenobaculum gibii</name>
    <dbReference type="NCBI Taxonomy" id="3054208"/>
    <lineage>
        <taxon>Bacteria</taxon>
        <taxon>Bacillati</taxon>
        <taxon>Bacillota</taxon>
        <taxon>Negativicutes</taxon>
        <taxon>Selenomonadales</taxon>
        <taxon>Selenomonadaceae</taxon>
        <taxon>Selenobaculum</taxon>
    </lineage>
</organism>
<dbReference type="KEGG" id="sgbi:P3F81_11105"/>
<sequence length="90" mass="10708">MQFFSYDKHIPNEDEIKIKGQTEFLNLIKQAKKDWQLSQKLLSEVTDCDLMDYVIYSIKANEARYRYLLKNARLQNLQGDAWTGENFNDI</sequence>
<reference evidence="1" key="1">
    <citation type="submission" date="2023-03" db="EMBL/GenBank/DDBJ databases">
        <title>Selenobaculum gbiensis gen. nov. sp. nov., a new bacterium isolated from the gut microbiota of IBD patient.</title>
        <authorList>
            <person name="Yeo S."/>
            <person name="Park H."/>
            <person name="Huh C.S."/>
        </authorList>
    </citation>
    <scope>NUCLEOTIDE SEQUENCE</scope>
    <source>
        <strain evidence="1">ICN-92133</strain>
    </source>
</reference>
<dbReference type="AlphaFoldDB" id="A0A9Y2AIT4"/>
<keyword evidence="2" id="KW-1185">Reference proteome</keyword>
<dbReference type="Pfam" id="PF10704">
    <property type="entry name" value="DUF2508"/>
    <property type="match status" value="1"/>
</dbReference>
<dbReference type="RefSeq" id="WP_309320403.1">
    <property type="nucleotide sequence ID" value="NZ_CP120678.1"/>
</dbReference>
<dbReference type="EMBL" id="CP120678">
    <property type="protein sequence ID" value="WIW70423.1"/>
    <property type="molecule type" value="Genomic_DNA"/>
</dbReference>
<gene>
    <name evidence="1" type="ORF">P3F81_11105</name>
</gene>
<dbReference type="InterPro" id="IPR019644">
    <property type="entry name" value="DUF2508"/>
</dbReference>
<accession>A0A9Y2AIT4</accession>
<evidence type="ECO:0000313" key="1">
    <source>
        <dbReference type="EMBL" id="WIW70423.1"/>
    </source>
</evidence>
<protein>
    <submittedName>
        <fullName evidence="1">YaaL family protein</fullName>
    </submittedName>
</protein>
<dbReference type="Proteomes" id="UP001243623">
    <property type="component" value="Chromosome"/>
</dbReference>
<evidence type="ECO:0000313" key="2">
    <source>
        <dbReference type="Proteomes" id="UP001243623"/>
    </source>
</evidence>
<name>A0A9Y2AIT4_9FIRM</name>